<dbReference type="EMBL" id="KL250910">
    <property type="protein sequence ID" value="KGB37637.1"/>
    <property type="molecule type" value="Genomic_DNA"/>
</dbReference>
<name>A0A094ZTW0_SCHHA</name>
<proteinExistence type="predicted"/>
<reference evidence="1" key="1">
    <citation type="journal article" date="2012" name="Nat. Genet.">
        <title>Whole-genome sequence of Schistosoma haematobium.</title>
        <authorList>
            <person name="Young N.D."/>
            <person name="Jex A.R."/>
            <person name="Li B."/>
            <person name="Liu S."/>
            <person name="Yang L."/>
            <person name="Xiong Z."/>
            <person name="Li Y."/>
            <person name="Cantacessi C."/>
            <person name="Hall R.S."/>
            <person name="Xu X."/>
            <person name="Chen F."/>
            <person name="Wu X."/>
            <person name="Zerlotini A."/>
            <person name="Oliveira G."/>
            <person name="Hofmann A."/>
            <person name="Zhang G."/>
            <person name="Fang X."/>
            <person name="Kang Y."/>
            <person name="Campbell B.E."/>
            <person name="Loukas A."/>
            <person name="Ranganathan S."/>
            <person name="Rollinson D."/>
            <person name="Rinaldi G."/>
            <person name="Brindley P.J."/>
            <person name="Yang H."/>
            <person name="Wang J."/>
            <person name="Wang J."/>
            <person name="Gasser R.B."/>
        </authorList>
    </citation>
    <scope>NUCLEOTIDE SEQUENCE [LARGE SCALE GENOMIC DNA]</scope>
</reference>
<protein>
    <submittedName>
        <fullName evidence="1">Uncharacterized protein</fullName>
    </submittedName>
</protein>
<sequence length="260" mass="30188">MEMIPGSLDLLMFKKNHLYNLNKQIQGLKRSNLYILFYYFRNEDVSDNKAIRKEHIVDMSHSENLHQISIRQKKPQKLKNDFKDDHTRMPTDQGDSIPQLTKQLKDSTWKTSIENVSMENISVKNDNTSKEYSLTRKKPMKPLIKPLPETMLQNKRINGSGKLVFDDEGNLLSVPKLYPVNKRQDESFTTDSHSNESDNNILGNKIPIQWRFVSESYCNSANNNQFGIKMNSKLRTARSSILNVSFVFSVCIFFLSDIVF</sequence>
<gene>
    <name evidence="1" type="ORF">MS3_05991</name>
</gene>
<dbReference type="STRING" id="6185.A0A094ZTW0"/>
<organism evidence="1">
    <name type="scientific">Schistosoma haematobium</name>
    <name type="common">Blood fluke</name>
    <dbReference type="NCBI Taxonomy" id="6185"/>
    <lineage>
        <taxon>Eukaryota</taxon>
        <taxon>Metazoa</taxon>
        <taxon>Spiralia</taxon>
        <taxon>Lophotrochozoa</taxon>
        <taxon>Platyhelminthes</taxon>
        <taxon>Trematoda</taxon>
        <taxon>Digenea</taxon>
        <taxon>Strigeidida</taxon>
        <taxon>Schistosomatoidea</taxon>
        <taxon>Schistosomatidae</taxon>
        <taxon>Schistosoma</taxon>
    </lineage>
</organism>
<accession>A0A094ZTW0</accession>
<evidence type="ECO:0000313" key="1">
    <source>
        <dbReference type="EMBL" id="KGB37637.1"/>
    </source>
</evidence>
<dbReference type="AlphaFoldDB" id="A0A094ZTW0"/>